<evidence type="ECO:0000313" key="4">
    <source>
        <dbReference type="Proteomes" id="UP000195062"/>
    </source>
</evidence>
<gene>
    <name evidence="3" type="ORF">CMMCAS07_08195</name>
</gene>
<protein>
    <submittedName>
        <fullName evidence="3">Alpha-mannosidase</fullName>
    </submittedName>
</protein>
<dbReference type="Pfam" id="PF07748">
    <property type="entry name" value="Glyco_hydro_38C"/>
    <property type="match status" value="1"/>
</dbReference>
<feature type="domain" description="Glycosyl hydrolase family 38 C-terminal" evidence="1">
    <location>
        <begin position="53"/>
        <end position="267"/>
    </location>
</feature>
<comment type="caution">
    <text evidence="3">The sequence shown here is derived from an EMBL/GenBank/DDBJ whole genome shotgun (WGS) entry which is preliminary data.</text>
</comment>
<dbReference type="GO" id="GO:0030246">
    <property type="term" value="F:carbohydrate binding"/>
    <property type="evidence" value="ECO:0007669"/>
    <property type="project" value="InterPro"/>
</dbReference>
<keyword evidence="4" id="KW-1185">Reference proteome</keyword>
<evidence type="ECO:0000313" key="3">
    <source>
        <dbReference type="EMBL" id="OUE04915.1"/>
    </source>
</evidence>
<sequence>MNSTGHARTALVEATDGSALALVAVPGSGIAPLVAVEPVAPVVTTRADGGTVLDNGLLRVTLDARGLITSIVDLRHADRELVPAGRAANLLQLHEDIPTAWDAWDVDAHYRASRTDLVEAASVELVEDSALRATVEVVRQFGRSRVVQRVSLHADDARIHATADLDWLEDEKLLKVTFPLTIHAQHHSAEIQFGHVRRPTHTNTSWDEARFEVMAHRFVHVEEPGYGVALTNAGSYGHDITRSVGVTGEVETELRISLVRAARSPDPVQDIGHHRFEYALVPGVGIEGAVDAGLEQNLPVRVVRPGDATEVAPAAVGSAPASDAVVPSSLPTAAGLVSVHGGTVRIEALKLADDGSGDVIVRLYESTGARAATRLEAHLAADRFTEVDVLERPLGAGFPRSIAFEPEADGRGVRLVLRAFQVITVRIHRA</sequence>
<dbReference type="Pfam" id="PF17677">
    <property type="entry name" value="Glyco_hydro38C2"/>
    <property type="match status" value="1"/>
</dbReference>
<evidence type="ECO:0000259" key="2">
    <source>
        <dbReference type="Pfam" id="PF17677"/>
    </source>
</evidence>
<evidence type="ECO:0000259" key="1">
    <source>
        <dbReference type="Pfam" id="PF07748"/>
    </source>
</evidence>
<dbReference type="GO" id="GO:0004559">
    <property type="term" value="F:alpha-mannosidase activity"/>
    <property type="evidence" value="ECO:0007669"/>
    <property type="project" value="InterPro"/>
</dbReference>
<dbReference type="PANTHER" id="PTHR46017">
    <property type="entry name" value="ALPHA-MANNOSIDASE 2C1"/>
    <property type="match status" value="1"/>
</dbReference>
<dbReference type="SUPFAM" id="SSF74650">
    <property type="entry name" value="Galactose mutarotase-like"/>
    <property type="match status" value="1"/>
</dbReference>
<dbReference type="EMBL" id="MDHH01000001">
    <property type="protein sequence ID" value="OUE04915.1"/>
    <property type="molecule type" value="Genomic_DNA"/>
</dbReference>
<organism evidence="3 4">
    <name type="scientific">Clavibacter michiganensis subsp. michiganensis</name>
    <dbReference type="NCBI Taxonomy" id="33013"/>
    <lineage>
        <taxon>Bacteria</taxon>
        <taxon>Bacillati</taxon>
        <taxon>Actinomycetota</taxon>
        <taxon>Actinomycetes</taxon>
        <taxon>Micrococcales</taxon>
        <taxon>Microbacteriaceae</taxon>
        <taxon>Clavibacter</taxon>
    </lineage>
</organism>
<proteinExistence type="predicted"/>
<dbReference type="InterPro" id="IPR011013">
    <property type="entry name" value="Gal_mutarotase_sf_dom"/>
</dbReference>
<reference evidence="3 4" key="1">
    <citation type="submission" date="2016-08" db="EMBL/GenBank/DDBJ databases">
        <title>Genome sequence of Clavibacter michiganensis subsp. michiganensis strain CASJ007.</title>
        <authorList>
            <person name="Thapa S.P."/>
            <person name="Coaker G."/>
        </authorList>
    </citation>
    <scope>NUCLEOTIDE SEQUENCE [LARGE SCALE GENOMIC DNA]</scope>
    <source>
        <strain evidence="3">CASJ007</strain>
    </source>
</reference>
<dbReference type="InterPro" id="IPR041147">
    <property type="entry name" value="GH38_C"/>
</dbReference>
<dbReference type="AlphaFoldDB" id="A0A251XN71"/>
<feature type="domain" description="Glycosyl hydrolases family 38 C-terminal" evidence="2">
    <location>
        <begin position="344"/>
        <end position="425"/>
    </location>
</feature>
<dbReference type="PANTHER" id="PTHR46017:SF1">
    <property type="entry name" value="ALPHA-MANNOSIDASE 2C1"/>
    <property type="match status" value="1"/>
</dbReference>
<dbReference type="Proteomes" id="UP000195062">
    <property type="component" value="Unassembled WGS sequence"/>
</dbReference>
<dbReference type="GO" id="GO:0006013">
    <property type="term" value="P:mannose metabolic process"/>
    <property type="evidence" value="ECO:0007669"/>
    <property type="project" value="InterPro"/>
</dbReference>
<dbReference type="GO" id="GO:0009313">
    <property type="term" value="P:oligosaccharide catabolic process"/>
    <property type="evidence" value="ECO:0007669"/>
    <property type="project" value="TreeGrafter"/>
</dbReference>
<accession>A0A251XN71</accession>
<dbReference type="Gene3D" id="2.70.98.30">
    <property type="entry name" value="Golgi alpha-mannosidase II, domain 4"/>
    <property type="match status" value="1"/>
</dbReference>
<dbReference type="InterPro" id="IPR011682">
    <property type="entry name" value="Glyco_hydro_38_C"/>
</dbReference>
<name>A0A251XN71_CLAMM</name>